<feature type="coiled-coil region" evidence="1">
    <location>
        <begin position="681"/>
        <end position="716"/>
    </location>
</feature>
<gene>
    <name evidence="5" type="ordered locus">CAALFM_CR05030WA</name>
    <name evidence="4" type="ordered locus">orf19.8264</name>
</gene>
<accession>A0A1D8PSW7</accession>
<keyword evidence="3" id="KW-0812">Transmembrane</keyword>
<dbReference type="CGD" id="CAL0000182238">
    <property type="gene designation" value="orf19.8264"/>
</dbReference>
<keyword evidence="6" id="KW-1185">Reference proteome</keyword>
<proteinExistence type="predicted"/>
<dbReference type="OrthoDB" id="3260408at2759"/>
<evidence type="ECO:0000313" key="4">
    <source>
        <dbReference type="CGD" id="CAL0000182238"/>
    </source>
</evidence>
<feature type="region of interest" description="Disordered" evidence="2">
    <location>
        <begin position="893"/>
        <end position="945"/>
    </location>
</feature>
<feature type="compositionally biased region" description="Low complexity" evidence="2">
    <location>
        <begin position="893"/>
        <end position="910"/>
    </location>
</feature>
<evidence type="ECO:0000256" key="3">
    <source>
        <dbReference type="SAM" id="Phobius"/>
    </source>
</evidence>
<dbReference type="RefSeq" id="XP_711994.2">
    <property type="nucleotide sequence ID" value="XM_706901.2"/>
</dbReference>
<evidence type="ECO:0000256" key="2">
    <source>
        <dbReference type="SAM" id="MobiDB-lite"/>
    </source>
</evidence>
<dbReference type="EMBL" id="CP017630">
    <property type="protein sequence ID" value="AOW31235.1"/>
    <property type="molecule type" value="Genomic_DNA"/>
</dbReference>
<reference evidence="5 6" key="2">
    <citation type="journal article" date="2007" name="Genome Biol.">
        <title>Assembly of the Candida albicans genome into sixteen supercontigs aligned on the eight chromosomes.</title>
        <authorList>
            <person name="van het Hoog M."/>
            <person name="Rast T.J."/>
            <person name="Martchenko M."/>
            <person name="Grindle S."/>
            <person name="Dignard D."/>
            <person name="Hogues H."/>
            <person name="Cuomo C."/>
            <person name="Berriman M."/>
            <person name="Scherer S."/>
            <person name="Magee B.B."/>
            <person name="Whiteway M."/>
            <person name="Chibana H."/>
            <person name="Nantel A."/>
            <person name="Magee P.T."/>
        </authorList>
    </citation>
    <scope>GENOME REANNOTATION</scope>
    <source>
        <strain evidence="6">SC5314 / ATCC MYA-2876</strain>
    </source>
</reference>
<dbReference type="GeneID" id="3646388"/>
<keyword evidence="3" id="KW-0472">Membrane</keyword>
<evidence type="ECO:0000313" key="5">
    <source>
        <dbReference type="EMBL" id="AOW31235.1"/>
    </source>
</evidence>
<reference evidence="5 6" key="1">
    <citation type="journal article" date="2004" name="Proc. Natl. Acad. Sci. U.S.A.">
        <title>The diploid genome sequence of Candida albicans.</title>
        <authorList>
            <person name="Jones T."/>
            <person name="Federspiel N.A."/>
            <person name="Chibana H."/>
            <person name="Dungan J."/>
            <person name="Kalman S."/>
            <person name="Magee B.B."/>
            <person name="Newport G."/>
            <person name="Thorstenson Y.R."/>
            <person name="Agabian N."/>
            <person name="Magee P.T."/>
            <person name="Davis R.W."/>
            <person name="Scherer S."/>
        </authorList>
    </citation>
    <scope>NUCLEOTIDE SEQUENCE [LARGE SCALE GENOMIC DNA]</scope>
    <source>
        <strain evidence="6">SC5314 / ATCC MYA-2876</strain>
    </source>
</reference>
<dbReference type="VEuPathDB" id="FungiDB:CR_05030W_A"/>
<evidence type="ECO:0000313" key="6">
    <source>
        <dbReference type="Proteomes" id="UP000000559"/>
    </source>
</evidence>
<feature type="compositionally biased region" description="Acidic residues" evidence="2">
    <location>
        <begin position="926"/>
        <end position="945"/>
    </location>
</feature>
<dbReference type="InParanoid" id="A0A1D8PSW7"/>
<dbReference type="AlphaFoldDB" id="A0A1D8PSW7"/>
<name>A0A1D8PSW7_CANAL</name>
<evidence type="ECO:0000256" key="1">
    <source>
        <dbReference type="SAM" id="Coils"/>
    </source>
</evidence>
<keyword evidence="1" id="KW-0175">Coiled coil</keyword>
<organism evidence="5 6">
    <name type="scientific">Candida albicans (strain SC5314 / ATCC MYA-2876)</name>
    <name type="common">Yeast</name>
    <dbReference type="NCBI Taxonomy" id="237561"/>
    <lineage>
        <taxon>Eukaryota</taxon>
        <taxon>Fungi</taxon>
        <taxon>Dikarya</taxon>
        <taxon>Ascomycota</taxon>
        <taxon>Saccharomycotina</taxon>
        <taxon>Pichiomycetes</taxon>
        <taxon>Debaryomycetaceae</taxon>
        <taxon>Candida/Lodderomyces clade</taxon>
        <taxon>Candida</taxon>
    </lineage>
</organism>
<protein>
    <recommendedName>
        <fullName evidence="7">Outer spore wall assembly protein SHE10</fullName>
    </recommendedName>
</protein>
<evidence type="ECO:0008006" key="7">
    <source>
        <dbReference type="Google" id="ProtNLM"/>
    </source>
</evidence>
<feature type="region of interest" description="Disordered" evidence="2">
    <location>
        <begin position="373"/>
        <end position="396"/>
    </location>
</feature>
<dbReference type="KEGG" id="cal:CAALFM_CR05030WA"/>
<keyword evidence="3" id="KW-1133">Transmembrane helix</keyword>
<reference evidence="5 6" key="3">
    <citation type="journal article" date="2013" name="Genome Biol.">
        <title>Assembly of a phased diploid Candida albicans genome facilitates allele-specific measurements and provides a simple model for repeat and indel structure.</title>
        <authorList>
            <person name="Muzzey D."/>
            <person name="Schwartz K."/>
            <person name="Weissman J.S."/>
            <person name="Sherlock G."/>
        </authorList>
    </citation>
    <scope>NUCLEOTIDE SEQUENCE [LARGE SCALE GENOMIC DNA]</scope>
    <source>
        <strain evidence="6">SC5314 / ATCC MYA-2876</strain>
    </source>
</reference>
<feature type="transmembrane region" description="Helical" evidence="3">
    <location>
        <begin position="7"/>
        <end position="29"/>
    </location>
</feature>
<dbReference type="Proteomes" id="UP000000559">
    <property type="component" value="Chromosome R"/>
</dbReference>
<sequence length="970" mass="112542">MAYGIRLIGGIITLYLFYVWTFVCPLTTIDTESTNSLTPINHHFCSLSNKYIKPQFYPIYQAHINPVLINLDESLHVGENIDKSIEIIHNFNHQYKISDYYHRVCDLLIDSTQQGINYFQDNITPQLSRWFKLFILRIRMYYEISKINLEYYLYPTINKTYKQVVDKLKSIEFINDFINWINEIYLKLATSKHALKLQQKSNFLQNEFKNLVTFDDFNPKEIKNNVLQIVKDMLGEKSIDEKSIEQTLTDEPTGDEIPLELTPTEQTISSETANNNVSGDDEVHVEEVSAEETPDEEVPVEETPIEEAPIEEIPTEEEPIEETFKEETTIEETPTEEIFIEETHIEDTPIEKYKAEVEEEEEVVIEEEVVVEEDEIEIEPEIPSSNDDEDEDDSELEPETIHLTSTIVVTQSESEVTGVNDAVSTDDPVWGPILHEINYWETKVNKTMILALNNLKIEMKPKIDEIINDIKPEISDILQDLQKTNYEQYQLIHRKISQINKDYEEIKLTNNSLIETITRQEIRDDISNCTKTSEDASSKIQEILNNNHEKLLTIFYEVLQDTIDILETSSESVINEFKNQLNYFIYQSDLKDDDEINWTIWKKYHKIKESLFEFRDNLIKDADDYQVDNKKNSVDKLTNDSLNEWDNYLKNIEFHLNFLISDNIEFLQLIRAKANIAFQMREGLVDELNRIEKEKQEQLEKEKEREQKKAKDIKIETPELVDIPNGAGGVVDAKQVYFEYSDDSEGLGNFVNDSIIIESEDLDKSETISQQSSTVSEIYYYEHTVGPNEDVADANDFIVETTIVESEPSTVSGEVEISNMDQEVIEEEVVEEVEIEIEIDTDVEFEFETEIETEIETKTQLDIQFDTDVEIEFETEYETQIETAFATEIGVSDVETSSVDTSSSIADVTSQSIESSPIESVVDKDDNNDDNNDSDDDEDDDYEVVVEEEQILILEEEEEEEDEQETAKKL</sequence>